<dbReference type="EMBL" id="BJLB01000001">
    <property type="protein sequence ID" value="GEA37549.1"/>
    <property type="molecule type" value="Genomic_DNA"/>
</dbReference>
<proteinExistence type="predicted"/>
<comment type="caution">
    <text evidence="1">The sequence shown here is derived from an EMBL/GenBank/DDBJ whole genome shotgun (WGS) entry which is preliminary data.</text>
</comment>
<reference evidence="1 2" key="1">
    <citation type="submission" date="2019-06" db="EMBL/GenBank/DDBJ databases">
        <title>Draft genome sequence of [Clostridium] clostridioforme NBRC 113352.</title>
        <authorList>
            <person name="Miura T."/>
            <person name="Furukawa M."/>
            <person name="Shimamura M."/>
            <person name="Ohyama Y."/>
            <person name="Yamazoe A."/>
            <person name="Kawasaki H."/>
        </authorList>
    </citation>
    <scope>NUCLEOTIDE SEQUENCE [LARGE SCALE GENOMIC DNA]</scope>
    <source>
        <strain evidence="1 2">NBRC 113352</strain>
    </source>
</reference>
<accession>A0A829VZ69</accession>
<protein>
    <recommendedName>
        <fullName evidence="3">Phage protein</fullName>
    </recommendedName>
</protein>
<dbReference type="AlphaFoldDB" id="A0A829VZ69"/>
<name>A0A829VZ69_9FIRM</name>
<evidence type="ECO:0008006" key="3">
    <source>
        <dbReference type="Google" id="ProtNLM"/>
    </source>
</evidence>
<evidence type="ECO:0000313" key="1">
    <source>
        <dbReference type="EMBL" id="GEA37549.1"/>
    </source>
</evidence>
<evidence type="ECO:0000313" key="2">
    <source>
        <dbReference type="Proteomes" id="UP000315200"/>
    </source>
</evidence>
<dbReference type="RefSeq" id="WP_002588895.1">
    <property type="nucleotide sequence ID" value="NZ_BJLB01000001.1"/>
</dbReference>
<sequence length="82" mass="9857">MTTMKVREEILKAWNFTIDNEMPDSVIRLYISGEDDIDIWNEKGYFYFSTGSFRYRGLNELLDDLCKEIDDNRYKVMNVEIE</sequence>
<dbReference type="Proteomes" id="UP000315200">
    <property type="component" value="Unassembled WGS sequence"/>
</dbReference>
<gene>
    <name evidence="1" type="ORF">Ccl03g_32620</name>
</gene>
<organism evidence="1 2">
    <name type="scientific">Enterocloster clostridioformis</name>
    <dbReference type="NCBI Taxonomy" id="1531"/>
    <lineage>
        <taxon>Bacteria</taxon>
        <taxon>Bacillati</taxon>
        <taxon>Bacillota</taxon>
        <taxon>Clostridia</taxon>
        <taxon>Lachnospirales</taxon>
        <taxon>Lachnospiraceae</taxon>
        <taxon>Enterocloster</taxon>
    </lineage>
</organism>